<protein>
    <submittedName>
        <fullName evidence="2">Uncharacterized protein</fullName>
    </submittedName>
</protein>
<keyword evidence="3" id="KW-1185">Reference proteome</keyword>
<evidence type="ECO:0000313" key="2">
    <source>
        <dbReference type="EMBL" id="CCM04433.1"/>
    </source>
</evidence>
<gene>
    <name evidence="2" type="ORF">FIBRA_06613</name>
</gene>
<proteinExistence type="predicted"/>
<sequence length="152" mass="17390">MIKTLNKQLTHCESDLQAHIDLVSTLESSLGESEKNREYALHCSLAVHFGVHVMESVVIAHTIVFPTVRKARMQATELARERDNLTGQIAGLRAELTEAKTEVVNVRRSIVQEKESLEHKLDEERRAKERARAQLDSRMDELQRRKSKFACL</sequence>
<dbReference type="STRING" id="599839.J4GC13"/>
<reference evidence="2 3" key="1">
    <citation type="journal article" date="2012" name="Appl. Environ. Microbiol.">
        <title>Short-read sequencing for genomic analysis of the brown rot fungus Fibroporia radiculosa.</title>
        <authorList>
            <person name="Tang J.D."/>
            <person name="Perkins A.D."/>
            <person name="Sonstegard T.S."/>
            <person name="Schroeder S.G."/>
            <person name="Burgess S.C."/>
            <person name="Diehl S.V."/>
        </authorList>
    </citation>
    <scope>NUCLEOTIDE SEQUENCE [LARGE SCALE GENOMIC DNA]</scope>
    <source>
        <strain evidence="2 3">TFFH 294</strain>
    </source>
</reference>
<dbReference type="RefSeq" id="XP_012183716.1">
    <property type="nucleotide sequence ID" value="XM_012328326.1"/>
</dbReference>
<dbReference type="OrthoDB" id="3176171at2759"/>
<dbReference type="InParanoid" id="J4GC13"/>
<keyword evidence="1" id="KW-0175">Coiled coil</keyword>
<evidence type="ECO:0000256" key="1">
    <source>
        <dbReference type="SAM" id="Coils"/>
    </source>
</evidence>
<dbReference type="Proteomes" id="UP000006352">
    <property type="component" value="Unassembled WGS sequence"/>
</dbReference>
<dbReference type="AlphaFoldDB" id="J4GC13"/>
<dbReference type="HOGENOM" id="CLU_131613_0_0_1"/>
<dbReference type="EMBL" id="HE797156">
    <property type="protein sequence ID" value="CCM04433.1"/>
    <property type="molecule type" value="Genomic_DNA"/>
</dbReference>
<dbReference type="GeneID" id="24099344"/>
<name>J4GC13_9APHY</name>
<accession>J4GC13</accession>
<feature type="coiled-coil region" evidence="1">
    <location>
        <begin position="68"/>
        <end position="145"/>
    </location>
</feature>
<evidence type="ECO:0000313" key="3">
    <source>
        <dbReference type="Proteomes" id="UP000006352"/>
    </source>
</evidence>
<organism evidence="2 3">
    <name type="scientific">Fibroporia radiculosa</name>
    <dbReference type="NCBI Taxonomy" id="599839"/>
    <lineage>
        <taxon>Eukaryota</taxon>
        <taxon>Fungi</taxon>
        <taxon>Dikarya</taxon>
        <taxon>Basidiomycota</taxon>
        <taxon>Agaricomycotina</taxon>
        <taxon>Agaricomycetes</taxon>
        <taxon>Polyporales</taxon>
        <taxon>Fibroporiaceae</taxon>
        <taxon>Fibroporia</taxon>
    </lineage>
</organism>